<feature type="compositionally biased region" description="Gly residues" evidence="1">
    <location>
        <begin position="25"/>
        <end position="34"/>
    </location>
</feature>
<reference evidence="2 3" key="1">
    <citation type="submission" date="2021-05" db="EMBL/GenBank/DDBJ databases">
        <title>Genome Assembly of Synthetic Allotetraploid Brassica napus Reveals Homoeologous Exchanges between Subgenomes.</title>
        <authorList>
            <person name="Davis J.T."/>
        </authorList>
    </citation>
    <scope>NUCLEOTIDE SEQUENCE [LARGE SCALE GENOMIC DNA]</scope>
    <source>
        <strain evidence="3">cv. Da-Ae</strain>
        <tissue evidence="2">Seedling</tissue>
    </source>
</reference>
<keyword evidence="3" id="KW-1185">Reference proteome</keyword>
<feature type="compositionally biased region" description="Gly residues" evidence="1">
    <location>
        <begin position="1"/>
        <end position="13"/>
    </location>
</feature>
<sequence>MSGGSGGSGGSGAGIPPSRSRGRTDGGGSGGGGRSNNDSETGEVTINPMEERKGREKEEFLTGRREARPAAANEGSKP</sequence>
<evidence type="ECO:0000313" key="3">
    <source>
        <dbReference type="Proteomes" id="UP000824890"/>
    </source>
</evidence>
<feature type="compositionally biased region" description="Basic and acidic residues" evidence="1">
    <location>
        <begin position="49"/>
        <end position="68"/>
    </location>
</feature>
<evidence type="ECO:0000256" key="1">
    <source>
        <dbReference type="SAM" id="MobiDB-lite"/>
    </source>
</evidence>
<organism evidence="2 3">
    <name type="scientific">Brassica napus</name>
    <name type="common">Rape</name>
    <dbReference type="NCBI Taxonomy" id="3708"/>
    <lineage>
        <taxon>Eukaryota</taxon>
        <taxon>Viridiplantae</taxon>
        <taxon>Streptophyta</taxon>
        <taxon>Embryophyta</taxon>
        <taxon>Tracheophyta</taxon>
        <taxon>Spermatophyta</taxon>
        <taxon>Magnoliopsida</taxon>
        <taxon>eudicotyledons</taxon>
        <taxon>Gunneridae</taxon>
        <taxon>Pentapetalae</taxon>
        <taxon>rosids</taxon>
        <taxon>malvids</taxon>
        <taxon>Brassicales</taxon>
        <taxon>Brassicaceae</taxon>
        <taxon>Brassiceae</taxon>
        <taxon>Brassica</taxon>
    </lineage>
</organism>
<feature type="region of interest" description="Disordered" evidence="1">
    <location>
        <begin position="1"/>
        <end position="78"/>
    </location>
</feature>
<proteinExistence type="predicted"/>
<dbReference type="Proteomes" id="UP000824890">
    <property type="component" value="Unassembled WGS sequence"/>
</dbReference>
<evidence type="ECO:0000313" key="2">
    <source>
        <dbReference type="EMBL" id="KAH0861457.1"/>
    </source>
</evidence>
<dbReference type="EMBL" id="JAGKQM010000019">
    <property type="protein sequence ID" value="KAH0861457.1"/>
    <property type="molecule type" value="Genomic_DNA"/>
</dbReference>
<name>A0ABQ7XZT9_BRANA</name>
<accession>A0ABQ7XZT9</accession>
<gene>
    <name evidence="2" type="ORF">HID58_089718</name>
</gene>
<comment type="caution">
    <text evidence="2">The sequence shown here is derived from an EMBL/GenBank/DDBJ whole genome shotgun (WGS) entry which is preliminary data.</text>
</comment>
<protein>
    <submittedName>
        <fullName evidence="2">Uncharacterized protein</fullName>
    </submittedName>
</protein>